<reference evidence="4 5" key="1">
    <citation type="submission" date="2016-07" db="EMBL/GenBank/DDBJ databases">
        <title>Pervasive Adenine N6-methylation of Active Genes in Fungi.</title>
        <authorList>
            <consortium name="DOE Joint Genome Institute"/>
            <person name="Mondo S.J."/>
            <person name="Dannebaum R.O."/>
            <person name="Kuo R.C."/>
            <person name="Labutti K."/>
            <person name="Haridas S."/>
            <person name="Kuo A."/>
            <person name="Salamov A."/>
            <person name="Ahrendt S.R."/>
            <person name="Lipzen A."/>
            <person name="Sullivan W."/>
            <person name="Andreopoulos W.B."/>
            <person name="Clum A."/>
            <person name="Lindquist E."/>
            <person name="Daum C."/>
            <person name="Ramamoorthy G.K."/>
            <person name="Gryganskyi A."/>
            <person name="Culley D."/>
            <person name="Magnuson J.K."/>
            <person name="James T.Y."/>
            <person name="O'Malley M.A."/>
            <person name="Stajich J.E."/>
            <person name="Spatafora J.W."/>
            <person name="Visel A."/>
            <person name="Grigoriev I.V."/>
        </authorList>
    </citation>
    <scope>NUCLEOTIDE SEQUENCE [LARGE SCALE GENOMIC DNA]</scope>
    <source>
        <strain evidence="4 5">JEL800</strain>
    </source>
</reference>
<dbReference type="InterPro" id="IPR000159">
    <property type="entry name" value="RA_dom"/>
</dbReference>
<feature type="compositionally biased region" description="Low complexity" evidence="1">
    <location>
        <begin position="359"/>
        <end position="371"/>
    </location>
</feature>
<keyword evidence="5" id="KW-1185">Reference proteome</keyword>
<dbReference type="PANTHER" id="PTHR38700">
    <property type="entry name" value="YALI0E22418P"/>
    <property type="match status" value="1"/>
</dbReference>
<dbReference type="PROSITE" id="PS50200">
    <property type="entry name" value="RA"/>
    <property type="match status" value="1"/>
</dbReference>
<evidence type="ECO:0008006" key="6">
    <source>
        <dbReference type="Google" id="ProtNLM"/>
    </source>
</evidence>
<dbReference type="Pfam" id="PF00169">
    <property type="entry name" value="PH"/>
    <property type="match status" value="1"/>
</dbReference>
<feature type="domain" description="Ras-associating" evidence="3">
    <location>
        <begin position="492"/>
        <end position="586"/>
    </location>
</feature>
<feature type="compositionally biased region" description="Pro residues" evidence="1">
    <location>
        <begin position="38"/>
        <end position="50"/>
    </location>
</feature>
<dbReference type="SUPFAM" id="SSF54236">
    <property type="entry name" value="Ubiquitin-like"/>
    <property type="match status" value="1"/>
</dbReference>
<feature type="compositionally biased region" description="Pro residues" evidence="1">
    <location>
        <begin position="475"/>
        <end position="488"/>
    </location>
</feature>
<dbReference type="Gene3D" id="3.10.20.90">
    <property type="entry name" value="Phosphatidylinositol 3-kinase Catalytic Subunit, Chain A, domain 1"/>
    <property type="match status" value="1"/>
</dbReference>
<protein>
    <recommendedName>
        <fullName evidence="6">PH domain-containing protein</fullName>
    </recommendedName>
</protein>
<dbReference type="InterPro" id="IPR029071">
    <property type="entry name" value="Ubiquitin-like_domsf"/>
</dbReference>
<feature type="region of interest" description="Disordered" evidence="1">
    <location>
        <begin position="843"/>
        <end position="862"/>
    </location>
</feature>
<feature type="domain" description="PH" evidence="2">
    <location>
        <begin position="599"/>
        <end position="705"/>
    </location>
</feature>
<dbReference type="InterPro" id="IPR011993">
    <property type="entry name" value="PH-like_dom_sf"/>
</dbReference>
<dbReference type="EMBL" id="MCGO01000001">
    <property type="protein sequence ID" value="ORY53639.1"/>
    <property type="molecule type" value="Genomic_DNA"/>
</dbReference>
<proteinExistence type="predicted"/>
<dbReference type="STRING" id="329046.A0A1Y2D2X6"/>
<evidence type="ECO:0000259" key="2">
    <source>
        <dbReference type="PROSITE" id="PS50003"/>
    </source>
</evidence>
<dbReference type="GO" id="GO:0007165">
    <property type="term" value="P:signal transduction"/>
    <property type="evidence" value="ECO:0007669"/>
    <property type="project" value="InterPro"/>
</dbReference>
<evidence type="ECO:0000256" key="1">
    <source>
        <dbReference type="SAM" id="MobiDB-lite"/>
    </source>
</evidence>
<feature type="region of interest" description="Disordered" evidence="1">
    <location>
        <begin position="395"/>
        <end position="491"/>
    </location>
</feature>
<sequence length="1010" mass="110231">MSRPPTPSFSLPAYLTAVASAGPPPAPLSVPVSKAPSTPGPVPPQAPPTSPQSSAAYAGLLDSYAASPPKQVLRVPVSPASNERPSSVLGQVAQTHTQHHLQGLQGGRLRRVESVFSSFSRPYNSGSQAAVSEANGRVLTGSDVSLEESIGEDSDSRELTDFETVDAMLPPSTDVLPAQRYVVPTQPQVAPLAQQSLQRRPSLPNKMNWSIPPSTTLDRRTNYTSNNDDSSDDEAPLGLVAAQYHQNRDMNQQFVGSLGRNSAFIDRLQQQQQQSLLQQPPSNQTQLPQPDQPSLSNLLTSLATNSRVLDHLENATDGDLENLEGIVGQIDLLIKSRKDASTLIKETASIPSRTNTPFNTNSGHNSSHNTTVQPQRFANSTPKLKLEELLKKKETFSDSEEDDVPLAQIQSKVVNGEDSSMGPRSMTRQMTTGKNIPPGSSRHPGMTPKQSSSEFQQQATLSSSAPTRNNFMSPKPVPAVIQPPPPTKPETKKITTRIYIDSLATYKTVILTSALSTDVVVNELLYLLTSAPSSTFVDDGSYTLFEVCADFGIERALRDWEIVTEVMEAWDPTTQDCVLMLKPYAFRNTLVPRCVIGKWPRVEGRFDVEIKMGKWKRRWVYLREDVVYYKDREFDRETVLCRLNNFDVYTLTTPRKKATTNYCFALRSTASVTMFEKTEEYIHFFCVENKDQLADWVLGIRLAKNEAMFAEYPDLFTAYENVPARNQPPLKAPIISAATAQVSTAPANGATLLDPVDLGQVTNTTAVPPSMSLLGRNLSLAAKKKDATQQQQTHSQQVPSKPLLSFNQITNYQTPITTDNNSQQQSQAAIDDTTPLLVVRQKSKGVARTPTTNPKLVSTPVIPSTPFPNPAFDADAQIMEACDMPLSTIPTTIDTYDDTYVTRMQQYLDRAWELEQSQTLSFIAEAGGEVPSATSASVPTLSRGKSKRGNAAGGSGTLGRAAGKPLIDVSDSKNCGTCGCSEFKAVFNSSGFGTTKDGKKICGNCRHAHK</sequence>
<dbReference type="PANTHER" id="PTHR38700:SF1">
    <property type="entry name" value="PH DOMAIN-CONTAINING PROTEIN"/>
    <property type="match status" value="1"/>
</dbReference>
<feature type="region of interest" description="Disordered" evidence="1">
    <location>
        <begin position="20"/>
        <end position="55"/>
    </location>
</feature>
<feature type="region of interest" description="Disordered" evidence="1">
    <location>
        <begin position="195"/>
        <end position="235"/>
    </location>
</feature>
<name>A0A1Y2D2X6_9FUNG</name>
<organism evidence="4 5">
    <name type="scientific">Rhizoclosmatium globosum</name>
    <dbReference type="NCBI Taxonomy" id="329046"/>
    <lineage>
        <taxon>Eukaryota</taxon>
        <taxon>Fungi</taxon>
        <taxon>Fungi incertae sedis</taxon>
        <taxon>Chytridiomycota</taxon>
        <taxon>Chytridiomycota incertae sedis</taxon>
        <taxon>Chytridiomycetes</taxon>
        <taxon>Chytridiales</taxon>
        <taxon>Chytriomycetaceae</taxon>
        <taxon>Rhizoclosmatium</taxon>
    </lineage>
</organism>
<evidence type="ECO:0000313" key="5">
    <source>
        <dbReference type="Proteomes" id="UP000193642"/>
    </source>
</evidence>
<feature type="compositionally biased region" description="Polar residues" evidence="1">
    <location>
        <begin position="372"/>
        <end position="382"/>
    </location>
</feature>
<feature type="region of interest" description="Disordered" evidence="1">
    <location>
        <begin position="932"/>
        <end position="958"/>
    </location>
</feature>
<feature type="compositionally biased region" description="Low complexity" evidence="1">
    <location>
        <begin position="788"/>
        <end position="797"/>
    </location>
</feature>
<feature type="region of interest" description="Disordered" evidence="1">
    <location>
        <begin position="269"/>
        <end position="295"/>
    </location>
</feature>
<feature type="region of interest" description="Disordered" evidence="1">
    <location>
        <begin position="782"/>
        <end position="801"/>
    </location>
</feature>
<dbReference type="AlphaFoldDB" id="A0A1Y2D2X6"/>
<evidence type="ECO:0000313" key="4">
    <source>
        <dbReference type="EMBL" id="ORY53639.1"/>
    </source>
</evidence>
<gene>
    <name evidence="4" type="ORF">BCR33DRAFT_761014</name>
</gene>
<dbReference type="SMART" id="SM00233">
    <property type="entry name" value="PH"/>
    <property type="match status" value="1"/>
</dbReference>
<dbReference type="SUPFAM" id="SSF50729">
    <property type="entry name" value="PH domain-like"/>
    <property type="match status" value="1"/>
</dbReference>
<dbReference type="OrthoDB" id="43122at2759"/>
<feature type="compositionally biased region" description="Polar residues" evidence="1">
    <location>
        <begin position="448"/>
        <end position="472"/>
    </location>
</feature>
<dbReference type="InterPro" id="IPR001849">
    <property type="entry name" value="PH_domain"/>
</dbReference>
<accession>A0A1Y2D2X6</accession>
<comment type="caution">
    <text evidence="4">The sequence shown here is derived from an EMBL/GenBank/DDBJ whole genome shotgun (WGS) entry which is preliminary data.</text>
</comment>
<feature type="region of interest" description="Disordered" evidence="1">
    <location>
        <begin position="351"/>
        <end position="382"/>
    </location>
</feature>
<evidence type="ECO:0000259" key="3">
    <source>
        <dbReference type="PROSITE" id="PS50200"/>
    </source>
</evidence>
<dbReference type="PROSITE" id="PS50003">
    <property type="entry name" value="PH_DOMAIN"/>
    <property type="match status" value="1"/>
</dbReference>
<dbReference type="Proteomes" id="UP000193642">
    <property type="component" value="Unassembled WGS sequence"/>
</dbReference>
<dbReference type="Gene3D" id="2.30.29.30">
    <property type="entry name" value="Pleckstrin-homology domain (PH domain)/Phosphotyrosine-binding domain (PTB)"/>
    <property type="match status" value="1"/>
</dbReference>
<feature type="compositionally biased region" description="Polar residues" evidence="1">
    <location>
        <begin position="195"/>
        <end position="216"/>
    </location>
</feature>